<feature type="binding site" evidence="10">
    <location>
        <position position="77"/>
    </location>
    <ligand>
        <name>Na(+)</name>
        <dbReference type="ChEBI" id="CHEBI:29101"/>
        <note>structural</note>
    </ligand>
</feature>
<dbReference type="EMBL" id="LSCR01000015">
    <property type="protein sequence ID" value="KXB34410.1"/>
    <property type="molecule type" value="Genomic_DNA"/>
</dbReference>
<accession>A0A133XU00</accession>
<keyword evidence="10" id="KW-0406">Ion transport</keyword>
<feature type="transmembrane region" description="Helical" evidence="10">
    <location>
        <begin position="40"/>
        <end position="58"/>
    </location>
</feature>
<evidence type="ECO:0000256" key="4">
    <source>
        <dbReference type="ARBA" id="ARBA00022989"/>
    </source>
</evidence>
<keyword evidence="5 10" id="KW-0472">Membrane</keyword>
<keyword evidence="10" id="KW-0915">Sodium</keyword>
<evidence type="ECO:0000313" key="11">
    <source>
        <dbReference type="EMBL" id="KXB34410.1"/>
    </source>
</evidence>
<evidence type="ECO:0000256" key="9">
    <source>
        <dbReference type="ARBA" id="ARBA00049940"/>
    </source>
</evidence>
<evidence type="ECO:0000256" key="2">
    <source>
        <dbReference type="ARBA" id="ARBA00022475"/>
    </source>
</evidence>
<dbReference type="GO" id="GO:0062054">
    <property type="term" value="F:fluoride channel activity"/>
    <property type="evidence" value="ECO:0007669"/>
    <property type="project" value="UniProtKB-UniRule"/>
</dbReference>
<keyword evidence="6 10" id="KW-0407">Ion channel</keyword>
<keyword evidence="2 10" id="KW-1003">Cell membrane</keyword>
<dbReference type="Pfam" id="PF02537">
    <property type="entry name" value="CRCB"/>
    <property type="match status" value="1"/>
</dbReference>
<evidence type="ECO:0000313" key="12">
    <source>
        <dbReference type="Proteomes" id="UP000070675"/>
    </source>
</evidence>
<dbReference type="OrthoDB" id="5148600at2"/>
<reference evidence="12" key="1">
    <citation type="submission" date="2016-01" db="EMBL/GenBank/DDBJ databases">
        <authorList>
            <person name="Mitreva M."/>
            <person name="Pepin K.H."/>
            <person name="Mihindukulasuriya K.A."/>
            <person name="Fulton R."/>
            <person name="Fronick C."/>
            <person name="O'Laughlin M."/>
            <person name="Miner T."/>
            <person name="Herter B."/>
            <person name="Rosa B.A."/>
            <person name="Cordes M."/>
            <person name="Tomlinson C."/>
            <person name="Wollam A."/>
            <person name="Palsikar V.B."/>
            <person name="Mardis E.R."/>
            <person name="Wilson R.K."/>
        </authorList>
    </citation>
    <scope>NUCLEOTIDE SEQUENCE [LARGE SCALE GENOMIC DNA]</scope>
    <source>
        <strain evidence="12">DNF00019</strain>
    </source>
</reference>
<evidence type="ECO:0000256" key="10">
    <source>
        <dbReference type="HAMAP-Rule" id="MF_00454"/>
    </source>
</evidence>
<dbReference type="GO" id="GO:0005886">
    <property type="term" value="C:plasma membrane"/>
    <property type="evidence" value="ECO:0007669"/>
    <property type="project" value="UniProtKB-SubCell"/>
</dbReference>
<comment type="activity regulation">
    <text evidence="10">Na(+) is not transported, but it plays an essential structural role and its presence is essential for fluoride channel function.</text>
</comment>
<organism evidence="11 12">
    <name type="scientific">Atopobium deltae</name>
    <dbReference type="NCBI Taxonomy" id="1393034"/>
    <lineage>
        <taxon>Bacteria</taxon>
        <taxon>Bacillati</taxon>
        <taxon>Actinomycetota</taxon>
        <taxon>Coriobacteriia</taxon>
        <taxon>Coriobacteriales</taxon>
        <taxon>Atopobiaceae</taxon>
        <taxon>Atopobium</taxon>
    </lineage>
</organism>
<evidence type="ECO:0000256" key="8">
    <source>
        <dbReference type="ARBA" id="ARBA00035585"/>
    </source>
</evidence>
<dbReference type="RefSeq" id="WP_066305487.1">
    <property type="nucleotide sequence ID" value="NZ_KQ959495.1"/>
</dbReference>
<dbReference type="AlphaFoldDB" id="A0A133XU00"/>
<feature type="transmembrane region" description="Helical" evidence="10">
    <location>
        <begin position="65"/>
        <end position="85"/>
    </location>
</feature>
<comment type="similarity">
    <text evidence="7 10">Belongs to the fluoride channel Fluc/FEX (TC 1.A.43) family.</text>
</comment>
<dbReference type="Proteomes" id="UP000070675">
    <property type="component" value="Unassembled WGS sequence"/>
</dbReference>
<dbReference type="GO" id="GO:0046872">
    <property type="term" value="F:metal ion binding"/>
    <property type="evidence" value="ECO:0007669"/>
    <property type="project" value="UniProtKB-KW"/>
</dbReference>
<dbReference type="GO" id="GO:0140114">
    <property type="term" value="P:cellular detoxification of fluoride"/>
    <property type="evidence" value="ECO:0007669"/>
    <property type="project" value="UniProtKB-UniRule"/>
</dbReference>
<keyword evidence="3 10" id="KW-0812">Transmembrane</keyword>
<dbReference type="STRING" id="1393034.HMPREF3192_00849"/>
<gene>
    <name evidence="10" type="primary">fluC</name>
    <name evidence="10" type="synonym">crcB</name>
    <name evidence="11" type="ORF">HMPREF3192_00849</name>
</gene>
<dbReference type="HAMAP" id="MF_00454">
    <property type="entry name" value="FluC"/>
    <property type="match status" value="1"/>
</dbReference>
<evidence type="ECO:0000256" key="3">
    <source>
        <dbReference type="ARBA" id="ARBA00022692"/>
    </source>
</evidence>
<feature type="transmembrane region" description="Helical" evidence="10">
    <location>
        <begin position="97"/>
        <end position="123"/>
    </location>
</feature>
<dbReference type="PATRIC" id="fig|1393034.3.peg.819"/>
<evidence type="ECO:0000256" key="5">
    <source>
        <dbReference type="ARBA" id="ARBA00023136"/>
    </source>
</evidence>
<evidence type="ECO:0000256" key="7">
    <source>
        <dbReference type="ARBA" id="ARBA00035120"/>
    </source>
</evidence>
<proteinExistence type="inferred from homology"/>
<keyword evidence="4 10" id="KW-1133">Transmembrane helix</keyword>
<dbReference type="InterPro" id="IPR003691">
    <property type="entry name" value="FluC"/>
</dbReference>
<dbReference type="PANTHER" id="PTHR28259:SF1">
    <property type="entry name" value="FLUORIDE EXPORT PROTEIN 1-RELATED"/>
    <property type="match status" value="1"/>
</dbReference>
<dbReference type="NCBIfam" id="TIGR00494">
    <property type="entry name" value="crcB"/>
    <property type="match status" value="1"/>
</dbReference>
<name>A0A133XU00_9ACTN</name>
<comment type="subcellular location">
    <subcellularLocation>
        <location evidence="1 10">Cell membrane</location>
        <topology evidence="1 10">Multi-pass membrane protein</topology>
    </subcellularLocation>
</comment>
<feature type="binding site" evidence="10">
    <location>
        <position position="80"/>
    </location>
    <ligand>
        <name>Na(+)</name>
        <dbReference type="ChEBI" id="CHEBI:29101"/>
        <note>structural</note>
    </ligand>
</feature>
<keyword evidence="10" id="KW-0479">Metal-binding</keyword>
<comment type="function">
    <text evidence="9 10">Fluoride-specific ion channel. Important for reducing fluoride concentration in the cell, thus reducing its toxicity.</text>
</comment>
<keyword evidence="10" id="KW-0813">Transport</keyword>
<protein>
    <recommendedName>
        <fullName evidence="10">Fluoride-specific ion channel FluC</fullName>
    </recommendedName>
</protein>
<dbReference type="PANTHER" id="PTHR28259">
    <property type="entry name" value="FLUORIDE EXPORT PROTEIN 1-RELATED"/>
    <property type="match status" value="1"/>
</dbReference>
<evidence type="ECO:0000256" key="6">
    <source>
        <dbReference type="ARBA" id="ARBA00023303"/>
    </source>
</evidence>
<evidence type="ECO:0000256" key="1">
    <source>
        <dbReference type="ARBA" id="ARBA00004651"/>
    </source>
</evidence>
<comment type="catalytic activity">
    <reaction evidence="8">
        <text>fluoride(in) = fluoride(out)</text>
        <dbReference type="Rhea" id="RHEA:76159"/>
        <dbReference type="ChEBI" id="CHEBI:17051"/>
    </reaction>
    <physiologicalReaction direction="left-to-right" evidence="8">
        <dbReference type="Rhea" id="RHEA:76160"/>
    </physiologicalReaction>
</comment>
<keyword evidence="12" id="KW-1185">Reference proteome</keyword>
<comment type="caution">
    <text evidence="11">The sequence shown here is derived from an EMBL/GenBank/DDBJ whole genome shotgun (WGS) entry which is preliminary data.</text>
</comment>
<sequence>MNESLQKILLVAAGAALGAVARYLISSAFPADKCFLPWGTLIVNIVGGFAIGFIMGLAPQFKLSSLVQTFLTTGMLGGLTTFSTFSNETISLYENGAYLVASVNMVANVVGALVACWIGHLAARIV</sequence>